<organism evidence="1 2">
    <name type="scientific">Desulfomonile tiedjei (strain ATCC 49306 / DSM 6799 / DCB-1)</name>
    <dbReference type="NCBI Taxonomy" id="706587"/>
    <lineage>
        <taxon>Bacteria</taxon>
        <taxon>Pseudomonadati</taxon>
        <taxon>Thermodesulfobacteriota</taxon>
        <taxon>Desulfomonilia</taxon>
        <taxon>Desulfomonilales</taxon>
        <taxon>Desulfomonilaceae</taxon>
        <taxon>Desulfomonile</taxon>
    </lineage>
</organism>
<evidence type="ECO:0000313" key="2">
    <source>
        <dbReference type="Proteomes" id="UP000006055"/>
    </source>
</evidence>
<accession>I4CBL5</accession>
<gene>
    <name evidence="1" type="ordered locus">Desti_4323</name>
</gene>
<evidence type="ECO:0000313" key="1">
    <source>
        <dbReference type="EMBL" id="AFM26956.1"/>
    </source>
</evidence>
<dbReference type="KEGG" id="dti:Desti_4323"/>
<protein>
    <submittedName>
        <fullName evidence="1">Uncharacterized protein</fullName>
    </submittedName>
</protein>
<keyword evidence="2" id="KW-1185">Reference proteome</keyword>
<sequence>MRRIIPPNTTVFLSDFSRPFQREICSRYRAQNPLLEMSDIELRELLDNVDLGSAFGLDD</sequence>
<dbReference type="HOGENOM" id="CLU_2952970_0_0_7"/>
<dbReference type="RefSeq" id="WP_014812076.1">
    <property type="nucleotide sequence ID" value="NC_018025.1"/>
</dbReference>
<proteinExistence type="predicted"/>
<dbReference type="Proteomes" id="UP000006055">
    <property type="component" value="Chromosome"/>
</dbReference>
<dbReference type="AlphaFoldDB" id="I4CBL5"/>
<dbReference type="EMBL" id="CP003360">
    <property type="protein sequence ID" value="AFM26956.1"/>
    <property type="molecule type" value="Genomic_DNA"/>
</dbReference>
<reference evidence="1" key="1">
    <citation type="submission" date="2012-06" db="EMBL/GenBank/DDBJ databases">
        <title>Complete sequence of chromosome of Desulfomonile tiedjei DSM 6799.</title>
        <authorList>
            <consortium name="US DOE Joint Genome Institute (JGI-PGF)"/>
            <person name="Lucas S."/>
            <person name="Copeland A."/>
            <person name="Lapidus A."/>
            <person name="Glavina del Rio T."/>
            <person name="Dalin E."/>
            <person name="Tice H."/>
            <person name="Bruce D."/>
            <person name="Goodwin L."/>
            <person name="Pitluck S."/>
            <person name="Peters L."/>
            <person name="Ovchinnikova G."/>
            <person name="Zeytun A."/>
            <person name="Lu M."/>
            <person name="Kyrpides N."/>
            <person name="Mavromatis K."/>
            <person name="Ivanova N."/>
            <person name="Brettin T."/>
            <person name="Detter J.C."/>
            <person name="Han C."/>
            <person name="Larimer F."/>
            <person name="Land M."/>
            <person name="Hauser L."/>
            <person name="Markowitz V."/>
            <person name="Cheng J.-F."/>
            <person name="Hugenholtz P."/>
            <person name="Woyke T."/>
            <person name="Wu D."/>
            <person name="Spring S."/>
            <person name="Schroeder M."/>
            <person name="Brambilla E."/>
            <person name="Klenk H.-P."/>
            <person name="Eisen J.A."/>
        </authorList>
    </citation>
    <scope>NUCLEOTIDE SEQUENCE</scope>
    <source>
        <strain evidence="1">DSM 6799</strain>
    </source>
</reference>
<name>I4CBL5_DESTA</name>